<dbReference type="Proteomes" id="UP000319298">
    <property type="component" value="Chromosome"/>
</dbReference>
<name>A0ABX5WGA0_9BRAD</name>
<dbReference type="EMBL" id="CP041090">
    <property type="protein sequence ID" value="QDF42354.2"/>
    <property type="molecule type" value="Genomic_DNA"/>
</dbReference>
<proteinExistence type="predicted"/>
<accession>A0ABX5WGA0</accession>
<reference evidence="1 2" key="2">
    <citation type="journal article" date="2020" name="Int. J. Syst. Evol. Microbiol.">
        <title>Description and complete genome sequences of Bradyrhizobium symbiodeficiens sp. nov., a non-symbiotic bacterium associated with legumes native to Canada.</title>
        <authorList>
            <person name="Bromfield E.S.P."/>
            <person name="Cloutier S."/>
            <person name="Nguyen H.D.T."/>
        </authorList>
    </citation>
    <scope>NUCLEOTIDE SEQUENCE [LARGE SCALE GENOMIC DNA]</scope>
    <source>
        <strain evidence="1 2">65S1MB</strain>
    </source>
</reference>
<evidence type="ECO:0000313" key="1">
    <source>
        <dbReference type="EMBL" id="QDF42354.2"/>
    </source>
</evidence>
<gene>
    <name evidence="1" type="ORF">FJN17_13600</name>
</gene>
<keyword evidence="2" id="KW-1185">Reference proteome</keyword>
<organism evidence="1 2">
    <name type="scientific">Bradyrhizobium symbiodeficiens</name>
    <dbReference type="NCBI Taxonomy" id="1404367"/>
    <lineage>
        <taxon>Bacteria</taxon>
        <taxon>Pseudomonadati</taxon>
        <taxon>Pseudomonadota</taxon>
        <taxon>Alphaproteobacteria</taxon>
        <taxon>Hyphomicrobiales</taxon>
        <taxon>Nitrobacteraceae</taxon>
        <taxon>Bradyrhizobium</taxon>
    </lineage>
</organism>
<reference evidence="2" key="1">
    <citation type="submission" date="2019-06" db="EMBL/GenBank/DDBJ databases">
        <title>Whole-Genome Sequence of Bradyrhizobium sp. 3 Strain 65S1MB.</title>
        <authorList>
            <person name="Bromfield E.S.P."/>
            <person name="Cloutier S."/>
            <person name="Nguyen H.D.T."/>
        </authorList>
    </citation>
    <scope>NUCLEOTIDE SEQUENCE [LARGE SCALE GENOMIC DNA]</scope>
    <source>
        <strain evidence="2">65S1MB</strain>
    </source>
</reference>
<evidence type="ECO:0000313" key="2">
    <source>
        <dbReference type="Proteomes" id="UP000319298"/>
    </source>
</evidence>
<dbReference type="RefSeq" id="WP_244607406.1">
    <property type="nucleotide sequence ID" value="NZ_CP029427.2"/>
</dbReference>
<protein>
    <submittedName>
        <fullName evidence="1">Uncharacterized protein</fullName>
    </submittedName>
</protein>
<sequence length="192" mass="22534">MLSVMRNAAVGALIYEFLFDVYRLIEAERGHNLWLPDEDGVLREAFCHNSTSCWEWSTSVLEEAGVTKTLQSPPPALKFIKPDPNMRSAYSYPLMTLEKCHVADFSAFETFDNYCYAMFTFWQLVGQMSGRDDAINLTVLSPRFLEAVATKDDIFVFEGVYRVRIREDRFEQKVMMRWREMDLRVFRRKEHA</sequence>